<accession>A0A8B6RYF0</accession>
<name>A0A8B6RYF0_9LEPT</name>
<evidence type="ECO:0000313" key="2">
    <source>
        <dbReference type="Proteomes" id="UP000266669"/>
    </source>
</evidence>
<proteinExistence type="predicted"/>
<evidence type="ECO:0000313" key="1">
    <source>
        <dbReference type="EMBL" id="RHX86089.1"/>
    </source>
</evidence>
<dbReference type="Proteomes" id="UP000266669">
    <property type="component" value="Unassembled WGS sequence"/>
</dbReference>
<protein>
    <submittedName>
        <fullName evidence="1">Uncharacterized protein</fullName>
    </submittedName>
</protein>
<dbReference type="EMBL" id="QHCS01000002">
    <property type="protein sequence ID" value="RHX86089.1"/>
    <property type="molecule type" value="Genomic_DNA"/>
</dbReference>
<comment type="caution">
    <text evidence="1">The sequence shown here is derived from an EMBL/GenBank/DDBJ whole genome shotgun (WGS) entry which is preliminary data.</text>
</comment>
<dbReference type="AlphaFoldDB" id="A0A8B6RYF0"/>
<gene>
    <name evidence="1" type="ORF">DLM78_09450</name>
</gene>
<sequence>MQWRCICSDYDRKLGKKKEKTFANSGTICSLFQENRILRSRYRKILFFQEWRKRRISSEGLAEMRIAKFIFNGKTSWNPFSFSVLSPNFSEYLFCEDARI</sequence>
<organism evidence="1 2">
    <name type="scientific">Leptospira stimsonii</name>
    <dbReference type="NCBI Taxonomy" id="2202203"/>
    <lineage>
        <taxon>Bacteria</taxon>
        <taxon>Pseudomonadati</taxon>
        <taxon>Spirochaetota</taxon>
        <taxon>Spirochaetia</taxon>
        <taxon>Leptospirales</taxon>
        <taxon>Leptospiraceae</taxon>
        <taxon>Leptospira</taxon>
    </lineage>
</organism>
<reference evidence="2" key="1">
    <citation type="submission" date="2018-05" db="EMBL/GenBank/DDBJ databases">
        <title>Leptospira yasudae sp. nov. and Leptospira stimsonii sp. nov., two pathogenic species of the genus Leptospira isolated from environmental sources.</title>
        <authorList>
            <person name="Casanovas-Massana A."/>
            <person name="Hamond C."/>
            <person name="Santos L.A."/>
            <person name="Hacker K.P."/>
            <person name="Balassiano I."/>
            <person name="Medeiros M.A."/>
            <person name="Reis M.G."/>
            <person name="Ko A.I."/>
            <person name="Wunder E.A."/>
        </authorList>
    </citation>
    <scope>NUCLEOTIDE SEQUENCE [LARGE SCALE GENOMIC DNA]</scope>
    <source>
        <strain evidence="2">AMB6-RJ</strain>
    </source>
</reference>